<dbReference type="Proteomes" id="UP000641932">
    <property type="component" value="Unassembled WGS sequence"/>
</dbReference>
<accession>A0A917ZM43</accession>
<keyword evidence="3" id="KW-1185">Reference proteome</keyword>
<evidence type="ECO:0000313" key="3">
    <source>
        <dbReference type="Proteomes" id="UP000641932"/>
    </source>
</evidence>
<evidence type="ECO:0000256" key="1">
    <source>
        <dbReference type="SAM" id="MobiDB-lite"/>
    </source>
</evidence>
<evidence type="ECO:0008006" key="4">
    <source>
        <dbReference type="Google" id="ProtNLM"/>
    </source>
</evidence>
<organism evidence="2 3">
    <name type="scientific">Wenjunlia tyrosinilytica</name>
    <dbReference type="NCBI Taxonomy" id="1544741"/>
    <lineage>
        <taxon>Bacteria</taxon>
        <taxon>Bacillati</taxon>
        <taxon>Actinomycetota</taxon>
        <taxon>Actinomycetes</taxon>
        <taxon>Kitasatosporales</taxon>
        <taxon>Streptomycetaceae</taxon>
        <taxon>Wenjunlia</taxon>
    </lineage>
</organism>
<dbReference type="InterPro" id="IPR014989">
    <property type="entry name" value="DUF1839"/>
</dbReference>
<dbReference type="AlphaFoldDB" id="A0A917ZM43"/>
<name>A0A917ZM43_9ACTN</name>
<reference evidence="2" key="1">
    <citation type="journal article" date="2014" name="Int. J. Syst. Evol. Microbiol.">
        <title>Complete genome sequence of Corynebacterium casei LMG S-19264T (=DSM 44701T), isolated from a smear-ripened cheese.</title>
        <authorList>
            <consortium name="US DOE Joint Genome Institute (JGI-PGF)"/>
            <person name="Walter F."/>
            <person name="Albersmeier A."/>
            <person name="Kalinowski J."/>
            <person name="Ruckert C."/>
        </authorList>
    </citation>
    <scope>NUCLEOTIDE SEQUENCE</scope>
    <source>
        <strain evidence="2">CGMCC 4.7201</strain>
    </source>
</reference>
<comment type="caution">
    <text evidence="2">The sequence shown here is derived from an EMBL/GenBank/DDBJ whole genome shotgun (WGS) entry which is preliminary data.</text>
</comment>
<sequence length="321" mass="35510">MSCRQSDAVTISHSCHLSTGRHLMGISDPARDASALGWRYCDEPFSPHPLHLDASNDWLDANCYTDLWIELLHGLGLDPTPMLSFTLGIDFEGDQWTFFKPPAQDLWSLYGIDLIELMVYEPLDRHAATQLAMGRIPIMEVDAYFLPDVPRTYHCEHAKTTIAVVAVDPSTGVARYLHNAGCFQLQRDDYAGAFRVGAHAVDSTQLAPYVEAAKVTGAPARRRARADLVAIAMDNAARHVARRGGGDAMETFLDRFFSDVTRMTEEDPGGATAMRSQLCGSSEPPRPWRPASPAGWPTPELWTDSTRQRTRWTPCPSPPNG</sequence>
<dbReference type="EMBL" id="BMMS01000006">
    <property type="protein sequence ID" value="GGO84886.1"/>
    <property type="molecule type" value="Genomic_DNA"/>
</dbReference>
<evidence type="ECO:0000313" key="2">
    <source>
        <dbReference type="EMBL" id="GGO84886.1"/>
    </source>
</evidence>
<protein>
    <recommendedName>
        <fullName evidence="4">DUF1839 family protein</fullName>
    </recommendedName>
</protein>
<dbReference type="Pfam" id="PF08893">
    <property type="entry name" value="DUF1839"/>
    <property type="match status" value="1"/>
</dbReference>
<reference evidence="2" key="2">
    <citation type="submission" date="2020-09" db="EMBL/GenBank/DDBJ databases">
        <authorList>
            <person name="Sun Q."/>
            <person name="Zhou Y."/>
        </authorList>
    </citation>
    <scope>NUCLEOTIDE SEQUENCE</scope>
    <source>
        <strain evidence="2">CGMCC 4.7201</strain>
    </source>
</reference>
<feature type="region of interest" description="Disordered" evidence="1">
    <location>
        <begin position="264"/>
        <end position="321"/>
    </location>
</feature>
<proteinExistence type="predicted"/>
<gene>
    <name evidence="2" type="ORF">GCM10012280_17390</name>
</gene>